<proteinExistence type="predicted"/>
<keyword evidence="1" id="KW-1133">Transmembrane helix</keyword>
<dbReference type="RefSeq" id="WP_119629887.1">
    <property type="nucleotide sequence ID" value="NZ_AP017928.1"/>
</dbReference>
<dbReference type="EMBL" id="AP017928">
    <property type="protein sequence ID" value="BBA34493.1"/>
    <property type="molecule type" value="Genomic_DNA"/>
</dbReference>
<feature type="transmembrane region" description="Helical" evidence="1">
    <location>
        <begin position="30"/>
        <end position="57"/>
    </location>
</feature>
<dbReference type="Proteomes" id="UP000266313">
    <property type="component" value="Chromosome"/>
</dbReference>
<accession>A0A250KS40</accession>
<keyword evidence="1" id="KW-0472">Membrane</keyword>
<dbReference type="KEGG" id="mmai:sS8_2541"/>
<keyword evidence="3" id="KW-1185">Reference proteome</keyword>
<evidence type="ECO:0000256" key="1">
    <source>
        <dbReference type="SAM" id="Phobius"/>
    </source>
</evidence>
<gene>
    <name evidence="2" type="ORF">sS8_2541</name>
</gene>
<evidence type="ECO:0000313" key="3">
    <source>
        <dbReference type="Proteomes" id="UP000266313"/>
    </source>
</evidence>
<protein>
    <submittedName>
        <fullName evidence="2">Putative Ent-kaurene oxidase</fullName>
    </submittedName>
</protein>
<evidence type="ECO:0000313" key="2">
    <source>
        <dbReference type="EMBL" id="BBA34493.1"/>
    </source>
</evidence>
<name>A0A250KS40_9GAMM</name>
<sequence>MDAQLGISTSAYCFFYDTWDTRTNELKPGWLPALAGAAYGALCGAITMSIASGYMIVRATIAGAGRQRLSA</sequence>
<dbReference type="AlphaFoldDB" id="A0A250KS40"/>
<organism evidence="2 3">
    <name type="scientific">Methylocaldum marinum</name>
    <dbReference type="NCBI Taxonomy" id="1432792"/>
    <lineage>
        <taxon>Bacteria</taxon>
        <taxon>Pseudomonadati</taxon>
        <taxon>Pseudomonadota</taxon>
        <taxon>Gammaproteobacteria</taxon>
        <taxon>Methylococcales</taxon>
        <taxon>Methylococcaceae</taxon>
        <taxon>Methylocaldum</taxon>
    </lineage>
</organism>
<keyword evidence="1" id="KW-0812">Transmembrane</keyword>
<reference evidence="2 3" key="1">
    <citation type="submission" date="2016-12" db="EMBL/GenBank/DDBJ databases">
        <title>Genome sequencing of Methylocaldum marinum.</title>
        <authorList>
            <person name="Takeuchi M."/>
            <person name="Kamagata Y."/>
            <person name="Hiraoka S."/>
            <person name="Oshima K."/>
            <person name="Hattori M."/>
            <person name="Iwasaki W."/>
        </authorList>
    </citation>
    <scope>NUCLEOTIDE SEQUENCE [LARGE SCALE GENOMIC DNA]</scope>
    <source>
        <strain evidence="2 3">S8</strain>
    </source>
</reference>